<dbReference type="Proteomes" id="UP000743370">
    <property type="component" value="Unassembled WGS sequence"/>
</dbReference>
<organism evidence="1 2">
    <name type="scientific">Phaseolus angularis</name>
    <name type="common">Azuki bean</name>
    <name type="synonym">Vigna angularis</name>
    <dbReference type="NCBI Taxonomy" id="3914"/>
    <lineage>
        <taxon>Eukaryota</taxon>
        <taxon>Viridiplantae</taxon>
        <taxon>Streptophyta</taxon>
        <taxon>Embryophyta</taxon>
        <taxon>Tracheophyta</taxon>
        <taxon>Spermatophyta</taxon>
        <taxon>Magnoliopsida</taxon>
        <taxon>eudicotyledons</taxon>
        <taxon>Gunneridae</taxon>
        <taxon>Pentapetalae</taxon>
        <taxon>rosids</taxon>
        <taxon>fabids</taxon>
        <taxon>Fabales</taxon>
        <taxon>Fabaceae</taxon>
        <taxon>Papilionoideae</taxon>
        <taxon>50 kb inversion clade</taxon>
        <taxon>NPAAA clade</taxon>
        <taxon>indigoferoid/millettioid clade</taxon>
        <taxon>Phaseoleae</taxon>
        <taxon>Vigna</taxon>
    </lineage>
</organism>
<name>A0A8T0KHV4_PHAAN</name>
<accession>A0A8T0KHV4</accession>
<evidence type="ECO:0000313" key="1">
    <source>
        <dbReference type="EMBL" id="KAG2399244.1"/>
    </source>
</evidence>
<dbReference type="EMBL" id="JABFOF010000004">
    <property type="protein sequence ID" value="KAG2399244.1"/>
    <property type="molecule type" value="Genomic_DNA"/>
</dbReference>
<evidence type="ECO:0000313" key="2">
    <source>
        <dbReference type="Proteomes" id="UP000743370"/>
    </source>
</evidence>
<proteinExistence type="predicted"/>
<dbReference type="AlphaFoldDB" id="A0A8T0KHV4"/>
<reference evidence="1 2" key="1">
    <citation type="submission" date="2020-05" db="EMBL/GenBank/DDBJ databases">
        <title>Vigna angularis (adzuki bean) Var. LongXiaoDou No. 4 denovo assembly.</title>
        <authorList>
            <person name="Xiang H."/>
        </authorList>
    </citation>
    <scope>NUCLEOTIDE SEQUENCE [LARGE SCALE GENOMIC DNA]</scope>
    <source>
        <tissue evidence="1">Leaf</tissue>
    </source>
</reference>
<gene>
    <name evidence="1" type="ORF">HKW66_Vig0082740</name>
</gene>
<sequence>MIRSGGVSWRLTRCDGARDLDCANGGLCGGYLCEEDDALKVVVGARKRDMIHGGDDLRVWNCEEDDARRWWRFCLEVAVVVVCQVLCMTTAIKVKWWLWVVSTTTDGGLGRMVVLLCCARSNDLVTATTWLTTLDIIPASFLFEEENKKLSESHEINSTSEDESKAEASMKTIFEINSHFV</sequence>
<protein>
    <submittedName>
        <fullName evidence="1">Uncharacterized protein</fullName>
    </submittedName>
</protein>
<comment type="caution">
    <text evidence="1">The sequence shown here is derived from an EMBL/GenBank/DDBJ whole genome shotgun (WGS) entry which is preliminary data.</text>
</comment>